<dbReference type="InterPro" id="IPR029044">
    <property type="entry name" value="Nucleotide-diphossugar_trans"/>
</dbReference>
<dbReference type="UniPathway" id="UPA00056">
    <property type="reaction ID" value="UER00093"/>
</dbReference>
<evidence type="ECO:0000256" key="2">
    <source>
        <dbReference type="ARBA" id="ARBA00022695"/>
    </source>
</evidence>
<keyword evidence="1 3" id="KW-0808">Transferase</keyword>
<sequence length="230" mass="25245">MTSAKFAAVLPAGGLGKRMGSSLPKQLIDLGGKPVYRYSLETFAQMPQIAEVVLAVPADWKSHFEEDLKVSPFADKIQIVVGGKERWQSVQNGIAALSSNVKFALVHDVARPLLSQELILQVMETLEKKGACLVARPSVDTVKVVKDGKVECTIPREKIYLAQTPQAASVELFRELYAKIEAEPLAFLPTDEASILEHFGVPVYIVPGDTLNDKITTPADLERFRAMLEK</sequence>
<dbReference type="InterPro" id="IPR034683">
    <property type="entry name" value="IspD/TarI"/>
</dbReference>
<dbReference type="Pfam" id="PF01128">
    <property type="entry name" value="IspD"/>
    <property type="match status" value="1"/>
</dbReference>
<dbReference type="FunFam" id="3.90.550.10:FF:000003">
    <property type="entry name" value="2-C-methyl-D-erythritol 4-phosphate cytidylyltransferase"/>
    <property type="match status" value="1"/>
</dbReference>
<comment type="pathway">
    <text evidence="3">Isoprenoid biosynthesis; isopentenyl diphosphate biosynthesis via DXP pathway; isopentenyl diphosphate from 1-deoxy-D-xylulose 5-phosphate: step 2/6.</text>
</comment>
<evidence type="ECO:0000256" key="3">
    <source>
        <dbReference type="HAMAP-Rule" id="MF_00108"/>
    </source>
</evidence>
<feature type="site" description="Transition state stabilizer" evidence="3">
    <location>
        <position position="18"/>
    </location>
</feature>
<comment type="catalytic activity">
    <reaction evidence="3">
        <text>2-C-methyl-D-erythritol 4-phosphate + CTP + H(+) = 4-CDP-2-C-methyl-D-erythritol + diphosphate</text>
        <dbReference type="Rhea" id="RHEA:13429"/>
        <dbReference type="ChEBI" id="CHEBI:15378"/>
        <dbReference type="ChEBI" id="CHEBI:33019"/>
        <dbReference type="ChEBI" id="CHEBI:37563"/>
        <dbReference type="ChEBI" id="CHEBI:57823"/>
        <dbReference type="ChEBI" id="CHEBI:58262"/>
        <dbReference type="EC" id="2.7.7.60"/>
    </reaction>
</comment>
<feature type="site" description="Transition state stabilizer" evidence="3">
    <location>
        <position position="25"/>
    </location>
</feature>
<name>A0A2M9A559_9BACT</name>
<dbReference type="PANTHER" id="PTHR32125:SF4">
    <property type="entry name" value="2-C-METHYL-D-ERYTHRITOL 4-PHOSPHATE CYTIDYLYLTRANSFERASE, CHLOROPLASTIC"/>
    <property type="match status" value="1"/>
</dbReference>
<evidence type="ECO:0000256" key="1">
    <source>
        <dbReference type="ARBA" id="ARBA00022679"/>
    </source>
</evidence>
<dbReference type="HAMAP" id="MF_00108">
    <property type="entry name" value="IspD"/>
    <property type="match status" value="1"/>
</dbReference>
<dbReference type="EMBL" id="PGEX01000001">
    <property type="protein sequence ID" value="PJJ40855.1"/>
    <property type="molecule type" value="Genomic_DNA"/>
</dbReference>
<dbReference type="EC" id="2.7.7.60" evidence="3"/>
<keyword evidence="3" id="KW-0414">Isoprene biosynthesis</keyword>
<keyword evidence="2 3" id="KW-0548">Nucleotidyltransferase</keyword>
<keyword evidence="5" id="KW-1185">Reference proteome</keyword>
<dbReference type="SUPFAM" id="SSF53448">
    <property type="entry name" value="Nucleotide-diphospho-sugar transferases"/>
    <property type="match status" value="1"/>
</dbReference>
<dbReference type="GO" id="GO:0019288">
    <property type="term" value="P:isopentenyl diphosphate biosynthetic process, methylerythritol 4-phosphate pathway"/>
    <property type="evidence" value="ECO:0007669"/>
    <property type="project" value="UniProtKB-UniRule"/>
</dbReference>
<dbReference type="InterPro" id="IPR050088">
    <property type="entry name" value="IspD/TarI_cytidylyltransf_bact"/>
</dbReference>
<dbReference type="Gene3D" id="3.90.550.10">
    <property type="entry name" value="Spore Coat Polysaccharide Biosynthesis Protein SpsA, Chain A"/>
    <property type="match status" value="1"/>
</dbReference>
<comment type="similarity">
    <text evidence="3">Belongs to the IspD/TarI cytidylyltransferase family. IspD subfamily.</text>
</comment>
<dbReference type="CDD" id="cd02516">
    <property type="entry name" value="CDP-ME_synthetase"/>
    <property type="match status" value="1"/>
</dbReference>
<gene>
    <name evidence="3" type="primary">ispD</name>
    <name evidence="4" type="ORF">BGX16_0805</name>
</gene>
<feature type="site" description="Positions MEP for the nucleophilic attack" evidence="3">
    <location>
        <position position="156"/>
    </location>
</feature>
<evidence type="ECO:0000313" key="4">
    <source>
        <dbReference type="EMBL" id="PJJ40855.1"/>
    </source>
</evidence>
<dbReference type="AlphaFoldDB" id="A0A2M9A559"/>
<evidence type="ECO:0000313" key="5">
    <source>
        <dbReference type="Proteomes" id="UP000231134"/>
    </source>
</evidence>
<proteinExistence type="inferred from homology"/>
<organism evidence="4 5">
    <name type="scientific">Hallerella succinigenes</name>
    <dbReference type="NCBI Taxonomy" id="1896222"/>
    <lineage>
        <taxon>Bacteria</taxon>
        <taxon>Pseudomonadati</taxon>
        <taxon>Fibrobacterota</taxon>
        <taxon>Fibrobacteria</taxon>
        <taxon>Fibrobacterales</taxon>
        <taxon>Fibrobacteraceae</taxon>
        <taxon>Hallerella</taxon>
    </lineage>
</organism>
<accession>A0A2M9A559</accession>
<dbReference type="RefSeq" id="WP_100426742.1">
    <property type="nucleotide sequence ID" value="NZ_PGEX01000001.1"/>
</dbReference>
<protein>
    <recommendedName>
        <fullName evidence="3">2-C-methyl-D-erythritol 4-phosphate cytidylyltransferase</fullName>
        <ecNumber evidence="3">2.7.7.60</ecNumber>
    </recommendedName>
    <alternativeName>
        <fullName evidence="3">4-diphosphocytidyl-2C-methyl-D-erythritol synthase</fullName>
    </alternativeName>
    <alternativeName>
        <fullName evidence="3">MEP cytidylyltransferase</fullName>
        <shortName evidence="3">MCT</shortName>
    </alternativeName>
</protein>
<dbReference type="Proteomes" id="UP000231134">
    <property type="component" value="Unassembled WGS sequence"/>
</dbReference>
<comment type="caution">
    <text evidence="4">The sequence shown here is derived from an EMBL/GenBank/DDBJ whole genome shotgun (WGS) entry which is preliminary data.</text>
</comment>
<feature type="site" description="Positions MEP for the nucleophilic attack" evidence="3">
    <location>
        <position position="214"/>
    </location>
</feature>
<comment type="function">
    <text evidence="3">Catalyzes the formation of 4-diphosphocytidyl-2-C-methyl-D-erythritol from CTP and 2-C-methyl-D-erythritol 4-phosphate (MEP).</text>
</comment>
<dbReference type="GO" id="GO:0050518">
    <property type="term" value="F:2-C-methyl-D-erythritol 4-phosphate cytidylyltransferase activity"/>
    <property type="evidence" value="ECO:0007669"/>
    <property type="project" value="UniProtKB-UniRule"/>
</dbReference>
<dbReference type="OrthoDB" id="9802561at2"/>
<dbReference type="NCBIfam" id="TIGR00453">
    <property type="entry name" value="ispD"/>
    <property type="match status" value="1"/>
</dbReference>
<reference evidence="4 5" key="1">
    <citation type="submission" date="2017-11" db="EMBL/GenBank/DDBJ databases">
        <title>Animal gut microbial communities from fecal samples from Wisconsin, USA.</title>
        <authorList>
            <person name="Neumann A."/>
        </authorList>
    </citation>
    <scope>NUCLEOTIDE SEQUENCE [LARGE SCALE GENOMIC DNA]</scope>
    <source>
        <strain evidence="4 5">UWS3</strain>
    </source>
</reference>
<dbReference type="InterPro" id="IPR001228">
    <property type="entry name" value="IspD"/>
</dbReference>
<dbReference type="PANTHER" id="PTHR32125">
    <property type="entry name" value="2-C-METHYL-D-ERYTHRITOL 4-PHOSPHATE CYTIDYLYLTRANSFERASE, CHLOROPLASTIC"/>
    <property type="match status" value="1"/>
</dbReference>